<dbReference type="InterPro" id="IPR009040">
    <property type="entry name" value="Ferritin-like_diiron"/>
</dbReference>
<protein>
    <recommendedName>
        <fullName evidence="7">Ferritin</fullName>
        <ecNumber evidence="7">1.16.3.2</ecNumber>
    </recommendedName>
</protein>
<gene>
    <name evidence="9" type="ORF">RZ57_06810</name>
</gene>
<keyword evidence="7" id="KW-0963">Cytoplasm</keyword>
<dbReference type="InterPro" id="IPR008331">
    <property type="entry name" value="Ferritin_DPS_dom"/>
</dbReference>
<feature type="binding site" evidence="6">
    <location>
        <position position="17"/>
    </location>
    <ligand>
        <name>Fe cation</name>
        <dbReference type="ChEBI" id="CHEBI:24875"/>
        <label>1</label>
    </ligand>
</feature>
<dbReference type="InterPro" id="IPR009078">
    <property type="entry name" value="Ferritin-like_SF"/>
</dbReference>
<comment type="function">
    <text evidence="7">Iron-storage protein.</text>
</comment>
<dbReference type="NCBIfam" id="NF007638">
    <property type="entry name" value="PRK10304.1"/>
    <property type="match status" value="1"/>
</dbReference>
<evidence type="ECO:0000256" key="2">
    <source>
        <dbReference type="ARBA" id="ARBA00022434"/>
    </source>
</evidence>
<proteinExistence type="inferred from homology"/>
<dbReference type="GO" id="GO:0005829">
    <property type="term" value="C:cytosol"/>
    <property type="evidence" value="ECO:0007669"/>
    <property type="project" value="TreeGrafter"/>
</dbReference>
<comment type="subcellular location">
    <subcellularLocation>
        <location evidence="7">Cytoplasm</location>
    </subcellularLocation>
</comment>
<keyword evidence="4" id="KW-0560">Oxidoreductase</keyword>
<evidence type="ECO:0000313" key="10">
    <source>
        <dbReference type="Proteomes" id="UP000060132"/>
    </source>
</evidence>
<dbReference type="GO" id="GO:0004322">
    <property type="term" value="F:ferroxidase activity"/>
    <property type="evidence" value="ECO:0007669"/>
    <property type="project" value="TreeGrafter"/>
</dbReference>
<evidence type="ECO:0000256" key="7">
    <source>
        <dbReference type="RuleBase" id="RU361145"/>
    </source>
</evidence>
<dbReference type="EMBL" id="CP011219">
    <property type="protein sequence ID" value="AKO32818.1"/>
    <property type="molecule type" value="Genomic_DNA"/>
</dbReference>
<dbReference type="AlphaFoldDB" id="A0AAC8ZAR9"/>
<name>A0AAC8ZAR9_HAEDC</name>
<keyword evidence="3 6" id="KW-0479">Metal-binding</keyword>
<keyword evidence="2 7" id="KW-0409">Iron storage</keyword>
<feature type="binding site" evidence="6">
    <location>
        <position position="94"/>
    </location>
    <ligand>
        <name>Fe cation</name>
        <dbReference type="ChEBI" id="CHEBI:24875"/>
        <label>1</label>
    </ligand>
</feature>
<dbReference type="InterPro" id="IPR001519">
    <property type="entry name" value="Ferritin"/>
</dbReference>
<feature type="domain" description="Ferritin-like diiron" evidence="8">
    <location>
        <begin position="1"/>
        <end position="145"/>
    </location>
</feature>
<dbReference type="Pfam" id="PF00210">
    <property type="entry name" value="Ferritin"/>
    <property type="match status" value="1"/>
</dbReference>
<dbReference type="CDD" id="cd01055">
    <property type="entry name" value="Nonheme_Ferritin"/>
    <property type="match status" value="1"/>
</dbReference>
<feature type="binding site" evidence="6">
    <location>
        <position position="50"/>
    </location>
    <ligand>
        <name>Fe cation</name>
        <dbReference type="ChEBI" id="CHEBI:24875"/>
        <label>1</label>
    </ligand>
</feature>
<evidence type="ECO:0000313" key="9">
    <source>
        <dbReference type="EMBL" id="AKO32818.1"/>
    </source>
</evidence>
<dbReference type="GO" id="GO:0008198">
    <property type="term" value="F:ferrous iron binding"/>
    <property type="evidence" value="ECO:0007669"/>
    <property type="project" value="TreeGrafter"/>
</dbReference>
<dbReference type="OMA" id="YVAEQHQ"/>
<evidence type="ECO:0000256" key="4">
    <source>
        <dbReference type="ARBA" id="ARBA00023002"/>
    </source>
</evidence>
<evidence type="ECO:0000256" key="6">
    <source>
        <dbReference type="PIRSR" id="PIRSR601519-1"/>
    </source>
</evidence>
<dbReference type="GeneID" id="60733942"/>
<evidence type="ECO:0000259" key="8">
    <source>
        <dbReference type="PROSITE" id="PS50905"/>
    </source>
</evidence>
<keyword evidence="5 6" id="KW-0408">Iron</keyword>
<dbReference type="FunFam" id="1.20.1260.10:FF:000001">
    <property type="entry name" value="Non-heme ferritin"/>
    <property type="match status" value="1"/>
</dbReference>
<dbReference type="GO" id="GO:0006879">
    <property type="term" value="P:intracellular iron ion homeostasis"/>
    <property type="evidence" value="ECO:0007669"/>
    <property type="project" value="UniProtKB-KW"/>
</dbReference>
<dbReference type="PANTHER" id="PTHR11431:SF127">
    <property type="entry name" value="BACTERIAL NON-HEME FERRITIN"/>
    <property type="match status" value="1"/>
</dbReference>
<reference evidence="9 10" key="1">
    <citation type="journal article" date="2015" name="PLoS Negl. Trop. Dis.">
        <title>Haemophilus ducreyi Cutaneous Ulcer Strains Are Nearly Identical to Class I Genital Ulcer Strains.</title>
        <authorList>
            <person name="Gangaiah D."/>
            <person name="Webb K.M."/>
            <person name="Humphreys T.L."/>
            <person name="Fortney K.R."/>
            <person name="Toh E."/>
            <person name="Tai A."/>
            <person name="Katz S.S."/>
            <person name="Pillay A."/>
            <person name="Chen C.Y."/>
            <person name="Roberts S.A."/>
            <person name="Munson R.S.Jr."/>
            <person name="Spinola S.M."/>
        </authorList>
    </citation>
    <scope>NUCLEOTIDE SEQUENCE [LARGE SCALE GENOMIC DNA]</scope>
    <source>
        <strain evidence="10">CLU2</strain>
    </source>
</reference>
<dbReference type="GO" id="GO:0008199">
    <property type="term" value="F:ferric iron binding"/>
    <property type="evidence" value="ECO:0007669"/>
    <property type="project" value="InterPro"/>
</dbReference>
<dbReference type="EC" id="1.16.3.2" evidence="7"/>
<comment type="catalytic activity">
    <reaction evidence="7">
        <text>4 Fe(2+) + O2 + 6 H2O = 4 iron(III) oxide-hydroxide + 12 H(+)</text>
        <dbReference type="Rhea" id="RHEA:11972"/>
        <dbReference type="ChEBI" id="CHEBI:15377"/>
        <dbReference type="ChEBI" id="CHEBI:15378"/>
        <dbReference type="ChEBI" id="CHEBI:15379"/>
        <dbReference type="ChEBI" id="CHEBI:29033"/>
        <dbReference type="ChEBI" id="CHEBI:78619"/>
        <dbReference type="EC" id="1.16.3.2"/>
    </reaction>
</comment>
<comment type="similarity">
    <text evidence="1 7">Belongs to the ferritin family. Prokaryotic subfamily.</text>
</comment>
<dbReference type="Proteomes" id="UP000060132">
    <property type="component" value="Chromosome"/>
</dbReference>
<sequence>MLPQNMVQRLNEQLNLELYSSNFYLQMSAWADKNGFAGAAKFLKAHATEEMQHMRRLFSYLNETGSSVEIAAIEAPIAEYASLKALFEMVLEHEKYITTKINQLVDTAFEMKDYATFNFLQWYVAEQHEEEFLFNTILNKFNLLGEDGKALYYIDKDLASYP</sequence>
<dbReference type="GO" id="GO:0042802">
    <property type="term" value="F:identical protein binding"/>
    <property type="evidence" value="ECO:0007669"/>
    <property type="project" value="UniProtKB-ARBA"/>
</dbReference>
<evidence type="ECO:0000256" key="1">
    <source>
        <dbReference type="ARBA" id="ARBA00006950"/>
    </source>
</evidence>
<accession>A0AAC8ZAR9</accession>
<dbReference type="SUPFAM" id="SSF47240">
    <property type="entry name" value="Ferritin-like"/>
    <property type="match status" value="1"/>
</dbReference>
<dbReference type="RefSeq" id="WP_010945539.1">
    <property type="nucleotide sequence ID" value="NZ_CP011218.1"/>
</dbReference>
<dbReference type="PROSITE" id="PS50905">
    <property type="entry name" value="FERRITIN_LIKE"/>
    <property type="match status" value="1"/>
</dbReference>
<dbReference type="InterPro" id="IPR012347">
    <property type="entry name" value="Ferritin-like"/>
</dbReference>
<dbReference type="GO" id="GO:0006826">
    <property type="term" value="P:iron ion transport"/>
    <property type="evidence" value="ECO:0007669"/>
    <property type="project" value="InterPro"/>
</dbReference>
<feature type="binding site" evidence="6">
    <location>
        <position position="127"/>
    </location>
    <ligand>
        <name>Fe cation</name>
        <dbReference type="ChEBI" id="CHEBI:24875"/>
        <label>1</label>
    </ligand>
</feature>
<dbReference type="Gene3D" id="1.20.1260.10">
    <property type="match status" value="1"/>
</dbReference>
<feature type="binding site" evidence="6">
    <location>
        <position position="53"/>
    </location>
    <ligand>
        <name>Fe cation</name>
        <dbReference type="ChEBI" id="CHEBI:24875"/>
        <label>1</label>
    </ligand>
</feature>
<evidence type="ECO:0000256" key="5">
    <source>
        <dbReference type="ARBA" id="ARBA00023004"/>
    </source>
</evidence>
<organism evidence="9 10">
    <name type="scientific">Haemophilus ducreyi</name>
    <dbReference type="NCBI Taxonomy" id="730"/>
    <lineage>
        <taxon>Bacteria</taxon>
        <taxon>Pseudomonadati</taxon>
        <taxon>Pseudomonadota</taxon>
        <taxon>Gammaproteobacteria</taxon>
        <taxon>Pasteurellales</taxon>
        <taxon>Pasteurellaceae</taxon>
        <taxon>Haemophilus</taxon>
    </lineage>
</organism>
<evidence type="ECO:0000256" key="3">
    <source>
        <dbReference type="ARBA" id="ARBA00022723"/>
    </source>
</evidence>
<dbReference type="PANTHER" id="PTHR11431">
    <property type="entry name" value="FERRITIN"/>
    <property type="match status" value="1"/>
</dbReference>
<dbReference type="InterPro" id="IPR041719">
    <property type="entry name" value="Ferritin_prok"/>
</dbReference>